<dbReference type="InterPro" id="IPR052097">
    <property type="entry name" value="SET-MYND_domain_protein"/>
</dbReference>
<dbReference type="SUPFAM" id="SSF48452">
    <property type="entry name" value="TPR-like"/>
    <property type="match status" value="1"/>
</dbReference>
<accession>A0A9W8UPL8</accession>
<evidence type="ECO:0000313" key="4">
    <source>
        <dbReference type="EMBL" id="KAJ4159557.1"/>
    </source>
</evidence>
<dbReference type="EMBL" id="JAJHUN010000005">
    <property type="protein sequence ID" value="KAJ4159557.1"/>
    <property type="molecule type" value="Genomic_DNA"/>
</dbReference>
<dbReference type="GO" id="GO:0005737">
    <property type="term" value="C:cytoplasm"/>
    <property type="evidence" value="ECO:0007669"/>
    <property type="project" value="TreeGrafter"/>
</dbReference>
<dbReference type="RefSeq" id="XP_056057556.1">
    <property type="nucleotide sequence ID" value="XM_056198588.1"/>
</dbReference>
<comment type="caution">
    <text evidence="4">The sequence shown here is derived from an EMBL/GenBank/DDBJ whole genome shotgun (WGS) entry which is preliminary data.</text>
</comment>
<dbReference type="GO" id="GO:0042826">
    <property type="term" value="F:histone deacetylase binding"/>
    <property type="evidence" value="ECO:0007669"/>
    <property type="project" value="TreeGrafter"/>
</dbReference>
<dbReference type="Gene3D" id="1.25.40.10">
    <property type="entry name" value="Tetratricopeptide repeat domain"/>
    <property type="match status" value="1"/>
</dbReference>
<keyword evidence="1" id="KW-0489">Methyltransferase</keyword>
<evidence type="ECO:0000256" key="1">
    <source>
        <dbReference type="ARBA" id="ARBA00022603"/>
    </source>
</evidence>
<keyword evidence="2" id="KW-0808">Transferase</keyword>
<dbReference type="PANTHER" id="PTHR46165">
    <property type="entry name" value="SET AND MYND DOMAIN-CONTAINING PROTEIN 4"/>
    <property type="match status" value="1"/>
</dbReference>
<sequence>MAATDADTAEKARVSGNELYKAGQLAQAEKAYQLAAHLAPQDPAPVSNLSAVKYEMGDYQGSIIQIRQALELSPAGTENSAKRDKLNARLAKCFLHLRDVSSAKDAISAVGDQDLGAELSESLKSMLALCASAPDQSVFRRQILDHVPQYKSWLSICPRLATAAH</sequence>
<dbReference type="AlphaFoldDB" id="A0A9W8UPL8"/>
<dbReference type="GeneID" id="80895614"/>
<dbReference type="KEGG" id="amus:LMH87_008455"/>
<dbReference type="InterPro" id="IPR011990">
    <property type="entry name" value="TPR-like_helical_dom_sf"/>
</dbReference>
<dbReference type="Proteomes" id="UP001144673">
    <property type="component" value="Unassembled WGS sequence"/>
</dbReference>
<dbReference type="GO" id="GO:0008168">
    <property type="term" value="F:methyltransferase activity"/>
    <property type="evidence" value="ECO:0007669"/>
    <property type="project" value="UniProtKB-KW"/>
</dbReference>
<evidence type="ECO:0000256" key="3">
    <source>
        <dbReference type="ARBA" id="ARBA00022691"/>
    </source>
</evidence>
<evidence type="ECO:0000256" key="2">
    <source>
        <dbReference type="ARBA" id="ARBA00022679"/>
    </source>
</evidence>
<dbReference type="GO" id="GO:0032259">
    <property type="term" value="P:methylation"/>
    <property type="evidence" value="ECO:0007669"/>
    <property type="project" value="UniProtKB-KW"/>
</dbReference>
<keyword evidence="3" id="KW-0949">S-adenosyl-L-methionine</keyword>
<evidence type="ECO:0000313" key="5">
    <source>
        <dbReference type="Proteomes" id="UP001144673"/>
    </source>
</evidence>
<gene>
    <name evidence="4" type="ORF">LMH87_008455</name>
</gene>
<reference evidence="4" key="1">
    <citation type="journal article" date="2023" name="Access Microbiol">
        <title>De-novo genome assembly for Akanthomyces muscarius, a biocontrol agent of insect agricultural pests.</title>
        <authorList>
            <person name="Erdos Z."/>
            <person name="Studholme D.J."/>
            <person name="Raymond B."/>
            <person name="Sharma M."/>
        </authorList>
    </citation>
    <scope>NUCLEOTIDE SEQUENCE</scope>
    <source>
        <strain evidence="4">Ve6</strain>
    </source>
</reference>
<name>A0A9W8UPL8_AKAMU</name>
<proteinExistence type="predicted"/>
<dbReference type="GO" id="GO:0005634">
    <property type="term" value="C:nucleus"/>
    <property type="evidence" value="ECO:0007669"/>
    <property type="project" value="TreeGrafter"/>
</dbReference>
<dbReference type="PANTHER" id="PTHR46165:SF2">
    <property type="entry name" value="SET AND MYND DOMAIN-CONTAINING PROTEIN 4"/>
    <property type="match status" value="1"/>
</dbReference>
<keyword evidence="5" id="KW-1185">Reference proteome</keyword>
<protein>
    <submittedName>
        <fullName evidence="4">Uncharacterized protein</fullName>
    </submittedName>
</protein>
<organism evidence="4 5">
    <name type="scientific">Akanthomyces muscarius</name>
    <name type="common">Entomopathogenic fungus</name>
    <name type="synonym">Lecanicillium muscarium</name>
    <dbReference type="NCBI Taxonomy" id="2231603"/>
    <lineage>
        <taxon>Eukaryota</taxon>
        <taxon>Fungi</taxon>
        <taxon>Dikarya</taxon>
        <taxon>Ascomycota</taxon>
        <taxon>Pezizomycotina</taxon>
        <taxon>Sordariomycetes</taxon>
        <taxon>Hypocreomycetidae</taxon>
        <taxon>Hypocreales</taxon>
        <taxon>Cordycipitaceae</taxon>
        <taxon>Akanthomyces</taxon>
    </lineage>
</organism>